<dbReference type="Pfam" id="PF05960">
    <property type="entry name" value="DUF885"/>
    <property type="match status" value="1"/>
</dbReference>
<dbReference type="EMBL" id="DXEX01000264">
    <property type="protein sequence ID" value="HIX60502.1"/>
    <property type="molecule type" value="Genomic_DNA"/>
</dbReference>
<dbReference type="PANTHER" id="PTHR33361:SF2">
    <property type="entry name" value="DUF885 DOMAIN-CONTAINING PROTEIN"/>
    <property type="match status" value="1"/>
</dbReference>
<sequence>MQPQKIHRLAKPVCILLLSLLAGIGAGLLSRFVLSQNARFQSFTNSLFLQEISSNTLNLHYTLAHPENYGIRQETITLGRAAPQDPAALQKTLTGYITTLEDFSYQKLNRENRIIYDMLLLYFKTELSLGDNYLLEEVVSPSLGIQAQLPVLLAEYTFYDEQDILDYLQLLTCIESYFDSILAFEEKKAASGYFMSDTTLHRVLEQCSAFLDTGTDNYLSELFEEKLKTFPEFSQQKLEKYKKAHETILTQQVFPAYQTLMAGLSDLKGSGKNPYGLCYFDHGREYYRYLLRSQAGVYASVEDLKDRLLRQLLQDSAEMSSLAGSNPRLLEQYEEDLEAFSPTDALASLEEKCQEDFPFLEDISYNIKYVPDSLEEFSSPAFYLIPPVDTNSPNTIYINRSGQTSNLELFTTLAHEGFPGHLYQTNYFSRIHPQKIRHLLSFGGYVEGWATYVESYAYEYSGLDPDLARLGWLNRSLNLCIYSLLDVGIHYYGWTPAQAGAFLSGFGIQDGEIAEEIYQYIIETPGNYPKYYLGYLSFLDLKKEMQKKEASAFTLISFHEKILDIGPVQFPVLKKYLLEDAA</sequence>
<dbReference type="Proteomes" id="UP000886817">
    <property type="component" value="Unassembled WGS sequence"/>
</dbReference>
<comment type="caution">
    <text evidence="1">The sequence shown here is derived from an EMBL/GenBank/DDBJ whole genome shotgun (WGS) entry which is preliminary data.</text>
</comment>
<dbReference type="AlphaFoldDB" id="A0A9D2B3U7"/>
<organism evidence="1 2">
    <name type="scientific">Candidatus Blautia gallistercoris</name>
    <dbReference type="NCBI Taxonomy" id="2838490"/>
    <lineage>
        <taxon>Bacteria</taxon>
        <taxon>Bacillati</taxon>
        <taxon>Bacillota</taxon>
        <taxon>Clostridia</taxon>
        <taxon>Lachnospirales</taxon>
        <taxon>Lachnospiraceae</taxon>
        <taxon>Blautia</taxon>
    </lineage>
</organism>
<reference evidence="1" key="2">
    <citation type="submission" date="2021-04" db="EMBL/GenBank/DDBJ databases">
        <authorList>
            <person name="Gilroy R."/>
        </authorList>
    </citation>
    <scope>NUCLEOTIDE SEQUENCE</scope>
    <source>
        <strain evidence="1">ChiSjej1B19-8411</strain>
    </source>
</reference>
<accession>A0A9D2B3U7</accession>
<evidence type="ECO:0000313" key="1">
    <source>
        <dbReference type="EMBL" id="HIX60502.1"/>
    </source>
</evidence>
<gene>
    <name evidence="1" type="ORF">IAA45_12435</name>
</gene>
<dbReference type="InterPro" id="IPR010281">
    <property type="entry name" value="DUF885"/>
</dbReference>
<proteinExistence type="predicted"/>
<evidence type="ECO:0000313" key="2">
    <source>
        <dbReference type="Proteomes" id="UP000886817"/>
    </source>
</evidence>
<reference evidence="1" key="1">
    <citation type="journal article" date="2021" name="PeerJ">
        <title>Extensive microbial diversity within the chicken gut microbiome revealed by metagenomics and culture.</title>
        <authorList>
            <person name="Gilroy R."/>
            <person name="Ravi A."/>
            <person name="Getino M."/>
            <person name="Pursley I."/>
            <person name="Horton D.L."/>
            <person name="Alikhan N.F."/>
            <person name="Baker D."/>
            <person name="Gharbi K."/>
            <person name="Hall N."/>
            <person name="Watson M."/>
            <person name="Adriaenssens E.M."/>
            <person name="Foster-Nyarko E."/>
            <person name="Jarju S."/>
            <person name="Secka A."/>
            <person name="Antonio M."/>
            <person name="Oren A."/>
            <person name="Chaudhuri R.R."/>
            <person name="La Ragione R."/>
            <person name="Hildebrand F."/>
            <person name="Pallen M.J."/>
        </authorList>
    </citation>
    <scope>NUCLEOTIDE SEQUENCE</scope>
    <source>
        <strain evidence="1">ChiSjej1B19-8411</strain>
    </source>
</reference>
<name>A0A9D2B3U7_9FIRM</name>
<dbReference type="PANTHER" id="PTHR33361">
    <property type="entry name" value="GLR0591 PROTEIN"/>
    <property type="match status" value="1"/>
</dbReference>
<protein>
    <submittedName>
        <fullName evidence="1">DUF885 domain-containing protein</fullName>
    </submittedName>
</protein>